<evidence type="ECO:0000256" key="1">
    <source>
        <dbReference type="SAM" id="Phobius"/>
    </source>
</evidence>
<proteinExistence type="predicted"/>
<dbReference type="Proteomes" id="UP000278756">
    <property type="component" value="Chromosome 1"/>
</dbReference>
<reference evidence="3" key="1">
    <citation type="journal article" date="2017" name="Biotechnol. Biofuels">
        <title>Evaluation of environmental bacterial communities as a factor affecting the growth of duckweed Lemna minor.</title>
        <authorList>
            <person name="Ishizawa H."/>
            <person name="Kuroda M."/>
            <person name="Morikawa M."/>
            <person name="Ike M."/>
        </authorList>
    </citation>
    <scope>NUCLEOTIDE SEQUENCE [LARGE SCALE GENOMIC DNA]</scope>
    <source>
        <strain evidence="3">M6</strain>
    </source>
</reference>
<name>A0A3G9G8T7_9CAUL</name>
<evidence type="ECO:0000313" key="3">
    <source>
        <dbReference type="Proteomes" id="UP000278756"/>
    </source>
</evidence>
<evidence type="ECO:0000313" key="2">
    <source>
        <dbReference type="EMBL" id="BBF80748.1"/>
    </source>
</evidence>
<gene>
    <name evidence="2" type="ORF">EM6_1333</name>
</gene>
<keyword evidence="1" id="KW-0812">Transmembrane</keyword>
<dbReference type="EMBL" id="AP018827">
    <property type="protein sequence ID" value="BBF80748.1"/>
    <property type="molecule type" value="Genomic_DNA"/>
</dbReference>
<feature type="transmembrane region" description="Helical" evidence="1">
    <location>
        <begin position="99"/>
        <end position="122"/>
    </location>
</feature>
<dbReference type="AlphaFoldDB" id="A0A3G9G8T7"/>
<keyword evidence="1" id="KW-0472">Membrane</keyword>
<organism evidence="2 3">
    <name type="scientific">Asticcacaulis excentricus</name>
    <dbReference type="NCBI Taxonomy" id="78587"/>
    <lineage>
        <taxon>Bacteria</taxon>
        <taxon>Pseudomonadati</taxon>
        <taxon>Pseudomonadota</taxon>
        <taxon>Alphaproteobacteria</taxon>
        <taxon>Caulobacterales</taxon>
        <taxon>Caulobacteraceae</taxon>
        <taxon>Asticcacaulis</taxon>
    </lineage>
</organism>
<keyword evidence="1" id="KW-1133">Transmembrane helix</keyword>
<reference evidence="3" key="2">
    <citation type="journal article" date="2017" name="Plant Physiol. Biochem.">
        <title>Differential oxidative and antioxidative response of duckweed Lemna minor toward plant growth promoting/inhibiting bacteria.</title>
        <authorList>
            <person name="Ishizawa H."/>
            <person name="Kuroda M."/>
            <person name="Morikawa M."/>
            <person name="Ike M."/>
        </authorList>
    </citation>
    <scope>NUCLEOTIDE SEQUENCE [LARGE SCALE GENOMIC DNA]</scope>
    <source>
        <strain evidence="3">M6</strain>
    </source>
</reference>
<accession>A0A3G9G8T7</accession>
<sequence>MMHIQITSERFEAIVDAYGADPQRWPQDERAAALLFMQQHPEVARRVLAEARTLDSWLSSADEVEPSVALQWEVLARMMPAGVAARPAPVAARPRRRRWLAGGIGLAAACAAGIIFGVNIGLMTLSEARAEAVLASASLAEVDNW</sequence>
<protein>
    <submittedName>
        <fullName evidence="2">Uncharacterized protein</fullName>
    </submittedName>
</protein>